<reference evidence="2 3" key="1">
    <citation type="submission" date="2017-10" db="EMBL/GenBank/DDBJ databases">
        <authorList>
            <person name="Jakob F."/>
        </authorList>
    </citation>
    <scope>NUCLEOTIDE SEQUENCE [LARGE SCALE GENOMIC DNA]</scope>
    <source>
        <strain evidence="2 3">TMW 2.1889</strain>
    </source>
</reference>
<comment type="caution">
    <text evidence="2">The sequence shown here is derived from an EMBL/GenBank/DDBJ whole genome shotgun (WGS) entry which is preliminary data.</text>
</comment>
<keyword evidence="1" id="KW-1133">Transmembrane helix</keyword>
<gene>
    <name evidence="2" type="ORF">CPA56_07580</name>
</gene>
<protein>
    <submittedName>
        <fullName evidence="2">DUF2474 domain-containing protein</fullName>
    </submittedName>
</protein>
<name>A0ABR5ZU53_9PROT</name>
<keyword evidence="3" id="KW-1185">Reference proteome</keyword>
<keyword evidence="1" id="KW-0812">Transmembrane</keyword>
<evidence type="ECO:0000256" key="1">
    <source>
        <dbReference type="SAM" id="Phobius"/>
    </source>
</evidence>
<proteinExistence type="predicted"/>
<dbReference type="Proteomes" id="UP000765338">
    <property type="component" value="Unassembled WGS sequence"/>
</dbReference>
<evidence type="ECO:0000313" key="3">
    <source>
        <dbReference type="Proteomes" id="UP000765338"/>
    </source>
</evidence>
<keyword evidence="1" id="KW-0472">Membrane</keyword>
<dbReference type="EMBL" id="PDLY01000004">
    <property type="protein sequence ID" value="MBA5727837.1"/>
    <property type="molecule type" value="Genomic_DNA"/>
</dbReference>
<accession>A0ABR5ZU53</accession>
<feature type="transmembrane region" description="Helical" evidence="1">
    <location>
        <begin position="22"/>
        <end position="47"/>
    </location>
</feature>
<organism evidence="2 3">
    <name type="scientific">Bombella mellum</name>
    <dbReference type="NCBI Taxonomy" id="2039288"/>
    <lineage>
        <taxon>Bacteria</taxon>
        <taxon>Pseudomonadati</taxon>
        <taxon>Pseudomonadota</taxon>
        <taxon>Alphaproteobacteria</taxon>
        <taxon>Acetobacterales</taxon>
        <taxon>Acetobacteraceae</taxon>
        <taxon>Bombella</taxon>
    </lineage>
</organism>
<sequence length="50" mass="5682">MDITKFTTYDEKKVPASFSKRLAWFLALWGMGTLAIILMASFLHLLIPHG</sequence>
<evidence type="ECO:0000313" key="2">
    <source>
        <dbReference type="EMBL" id="MBA5727837.1"/>
    </source>
</evidence>